<dbReference type="Pfam" id="PF02966">
    <property type="entry name" value="DIM1"/>
    <property type="match status" value="1"/>
</dbReference>
<dbReference type="Gene3D" id="3.40.30.10">
    <property type="entry name" value="Glutaredoxin"/>
    <property type="match status" value="1"/>
</dbReference>
<dbReference type="AlphaFoldDB" id="A0A8J1XH71"/>
<dbReference type="FunFam" id="3.40.30.10:FF:000059">
    <property type="entry name" value="Thioredoxin-like protein"/>
    <property type="match status" value="1"/>
</dbReference>
<dbReference type="InterPro" id="IPR036249">
    <property type="entry name" value="Thioredoxin-like_sf"/>
</dbReference>
<evidence type="ECO:0000256" key="8">
    <source>
        <dbReference type="ARBA" id="ARBA00063722"/>
    </source>
</evidence>
<keyword evidence="5 9" id="KW-0539">Nucleus</keyword>
<name>A0A8J1XH71_OWEFU</name>
<accession>A0A8J1XH71</accession>
<dbReference type="GO" id="GO:0005681">
    <property type="term" value="C:spliceosomal complex"/>
    <property type="evidence" value="ECO:0007669"/>
    <property type="project" value="TreeGrafter"/>
</dbReference>
<dbReference type="SMART" id="SM01410">
    <property type="entry name" value="DIM1"/>
    <property type="match status" value="1"/>
</dbReference>
<evidence type="ECO:0000256" key="5">
    <source>
        <dbReference type="ARBA" id="ARBA00023242"/>
    </source>
</evidence>
<dbReference type="PIRSF" id="PIRSF017199">
    <property type="entry name" value="mRNA_splic_U5"/>
    <property type="match status" value="1"/>
</dbReference>
<dbReference type="PANTHER" id="PTHR12052:SF4">
    <property type="entry name" value="THIOREDOXIN-LIKE PROTEIN 4B"/>
    <property type="match status" value="1"/>
</dbReference>
<reference evidence="10" key="1">
    <citation type="submission" date="2022-03" db="EMBL/GenBank/DDBJ databases">
        <authorList>
            <person name="Martin C."/>
        </authorList>
    </citation>
    <scope>NUCLEOTIDE SEQUENCE</scope>
</reference>
<evidence type="ECO:0000256" key="9">
    <source>
        <dbReference type="PIRNR" id="PIRNR017199"/>
    </source>
</evidence>
<evidence type="ECO:0000313" key="10">
    <source>
        <dbReference type="EMBL" id="CAH1783438.1"/>
    </source>
</evidence>
<evidence type="ECO:0000256" key="6">
    <source>
        <dbReference type="ARBA" id="ARBA00023306"/>
    </source>
</evidence>
<keyword evidence="6" id="KW-0131">Cell cycle</keyword>
<dbReference type="GO" id="GO:0005682">
    <property type="term" value="C:U5 snRNP"/>
    <property type="evidence" value="ECO:0007669"/>
    <property type="project" value="UniProtKB-UniRule"/>
</dbReference>
<dbReference type="SUPFAM" id="SSF52833">
    <property type="entry name" value="Thioredoxin-like"/>
    <property type="match status" value="1"/>
</dbReference>
<dbReference type="Proteomes" id="UP000749559">
    <property type="component" value="Unassembled WGS sequence"/>
</dbReference>
<comment type="subunit">
    <text evidence="8">Homodimer. Interacts with the U5-102 kDa protein subunit of the spliceosome.</text>
</comment>
<dbReference type="OrthoDB" id="147752at2759"/>
<comment type="function">
    <text evidence="9">Plays role in pre-mRNA splicing.</text>
</comment>
<evidence type="ECO:0000313" key="11">
    <source>
        <dbReference type="Proteomes" id="UP000749559"/>
    </source>
</evidence>
<gene>
    <name evidence="10" type="ORF">OFUS_LOCUS9784</name>
</gene>
<organism evidence="10 11">
    <name type="scientific">Owenia fusiformis</name>
    <name type="common">Polychaete worm</name>
    <dbReference type="NCBI Taxonomy" id="6347"/>
    <lineage>
        <taxon>Eukaryota</taxon>
        <taxon>Metazoa</taxon>
        <taxon>Spiralia</taxon>
        <taxon>Lophotrochozoa</taxon>
        <taxon>Annelida</taxon>
        <taxon>Polychaeta</taxon>
        <taxon>Sedentaria</taxon>
        <taxon>Canalipalpata</taxon>
        <taxon>Sabellida</taxon>
        <taxon>Oweniida</taxon>
        <taxon>Oweniidae</taxon>
        <taxon>Owenia</taxon>
    </lineage>
</organism>
<comment type="subcellular location">
    <subcellularLocation>
        <location evidence="1 9">Nucleus</location>
    </subcellularLocation>
</comment>
<dbReference type="PANTHER" id="PTHR12052">
    <property type="entry name" value="THIOREDOXIN-LIKE PROTEN 4A, 4B"/>
    <property type="match status" value="1"/>
</dbReference>
<proteinExistence type="inferred from homology"/>
<dbReference type="InterPro" id="IPR004123">
    <property type="entry name" value="Dim1"/>
</dbReference>
<sequence>MTSYSFLPTLQCKADVDAAIKGTDDLVVVLRFGRATDNVCMQLDHVLEKSCGDVAKMAKIFLVDVDAVPIYSQYLDITLIPATVFFFNGQHIKVDWGSPDHTKFIGTFKVKQHFIDVVETIFRGAMKGKVIVQSPLDPADITKYELIFKDI</sequence>
<comment type="caution">
    <text evidence="10">The sequence shown here is derived from an EMBL/GenBank/DDBJ whole genome shotgun (WGS) entry which is preliminary data.</text>
</comment>
<dbReference type="GO" id="GO:0046540">
    <property type="term" value="C:U4/U6 x U5 tri-snRNP complex"/>
    <property type="evidence" value="ECO:0007669"/>
    <property type="project" value="UniProtKB-UniRule"/>
</dbReference>
<comment type="function">
    <text evidence="7">Essential role in pre-mRNA splicing. Required in cell cycle progression for S/G(2) transition.</text>
</comment>
<evidence type="ECO:0000256" key="2">
    <source>
        <dbReference type="ARBA" id="ARBA00008241"/>
    </source>
</evidence>
<dbReference type="GO" id="GO:0000398">
    <property type="term" value="P:mRNA splicing, via spliceosome"/>
    <property type="evidence" value="ECO:0007669"/>
    <property type="project" value="InterPro"/>
</dbReference>
<dbReference type="EMBL" id="CAIIXF020000005">
    <property type="protein sequence ID" value="CAH1783438.1"/>
    <property type="molecule type" value="Genomic_DNA"/>
</dbReference>
<keyword evidence="4 9" id="KW-0508">mRNA splicing</keyword>
<evidence type="ECO:0000256" key="7">
    <source>
        <dbReference type="ARBA" id="ARBA00060348"/>
    </source>
</evidence>
<comment type="similarity">
    <text evidence="2 9">Belongs to the DIM1 family.</text>
</comment>
<protein>
    <recommendedName>
        <fullName evidence="9">Thioredoxin-like protein</fullName>
    </recommendedName>
</protein>
<keyword evidence="3 9" id="KW-0507">mRNA processing</keyword>
<keyword evidence="11" id="KW-1185">Reference proteome</keyword>
<evidence type="ECO:0000256" key="3">
    <source>
        <dbReference type="ARBA" id="ARBA00022664"/>
    </source>
</evidence>
<evidence type="ECO:0000256" key="1">
    <source>
        <dbReference type="ARBA" id="ARBA00004123"/>
    </source>
</evidence>
<evidence type="ECO:0000256" key="4">
    <source>
        <dbReference type="ARBA" id="ARBA00023187"/>
    </source>
</evidence>